<dbReference type="InterPro" id="IPR036227">
    <property type="entry name" value="Ribosomal_uL15/eL18_sf"/>
</dbReference>
<feature type="region of interest" description="Disordered" evidence="6">
    <location>
        <begin position="1"/>
        <end position="49"/>
    </location>
</feature>
<dbReference type="PANTHER" id="PTHR12934">
    <property type="entry name" value="50S RIBOSOMAL PROTEIN L15"/>
    <property type="match status" value="1"/>
</dbReference>
<dbReference type="GO" id="GO:0022625">
    <property type="term" value="C:cytosolic large ribosomal subunit"/>
    <property type="evidence" value="ECO:0007669"/>
    <property type="project" value="TreeGrafter"/>
</dbReference>
<dbReference type="GO" id="GO:0006412">
    <property type="term" value="P:translation"/>
    <property type="evidence" value="ECO:0007669"/>
    <property type="project" value="UniProtKB-UniRule"/>
</dbReference>
<protein>
    <recommendedName>
        <fullName evidence="4">Large ribosomal subunit protein uL15</fullName>
    </recommendedName>
</protein>
<dbReference type="InterPro" id="IPR021131">
    <property type="entry name" value="Ribosomal_uL15/eL18"/>
</dbReference>
<dbReference type="GO" id="GO:0003735">
    <property type="term" value="F:structural constituent of ribosome"/>
    <property type="evidence" value="ECO:0007669"/>
    <property type="project" value="InterPro"/>
</dbReference>
<feature type="compositionally biased region" description="Polar residues" evidence="6">
    <location>
        <begin position="1"/>
        <end position="15"/>
    </location>
</feature>
<dbReference type="EMBL" id="MGEJ01000003">
    <property type="protein sequence ID" value="OGL81661.1"/>
    <property type="molecule type" value="Genomic_DNA"/>
</dbReference>
<evidence type="ECO:0000313" key="8">
    <source>
        <dbReference type="EMBL" id="OGL81661.1"/>
    </source>
</evidence>
<evidence type="ECO:0000256" key="2">
    <source>
        <dbReference type="ARBA" id="ARBA00022980"/>
    </source>
</evidence>
<evidence type="ECO:0000256" key="5">
    <source>
        <dbReference type="RuleBase" id="RU003888"/>
    </source>
</evidence>
<keyword evidence="3 4" id="KW-0687">Ribonucleoprotein</keyword>
<feature type="compositionally biased region" description="Basic residues" evidence="6">
    <location>
        <begin position="38"/>
        <end position="49"/>
    </location>
</feature>
<evidence type="ECO:0000259" key="7">
    <source>
        <dbReference type="Pfam" id="PF00828"/>
    </source>
</evidence>
<dbReference type="InterPro" id="IPR030878">
    <property type="entry name" value="Ribosomal_uL15"/>
</dbReference>
<gene>
    <name evidence="4" type="primary">rplO</name>
    <name evidence="8" type="ORF">A3B21_04385</name>
</gene>
<organism evidence="8 9">
    <name type="scientific">Candidatus Uhrbacteria bacterium RIFCSPLOWO2_01_FULL_47_24</name>
    <dbReference type="NCBI Taxonomy" id="1802401"/>
    <lineage>
        <taxon>Bacteria</taxon>
        <taxon>Candidatus Uhriibacteriota</taxon>
    </lineage>
</organism>
<dbReference type="Pfam" id="PF00828">
    <property type="entry name" value="Ribosomal_L27A"/>
    <property type="match status" value="1"/>
</dbReference>
<comment type="caution">
    <text evidence="8">The sequence shown here is derived from an EMBL/GenBank/DDBJ whole genome shotgun (WGS) entry which is preliminary data.</text>
</comment>
<evidence type="ECO:0000256" key="3">
    <source>
        <dbReference type="ARBA" id="ARBA00023274"/>
    </source>
</evidence>
<comment type="subunit">
    <text evidence="4">Part of the 50S ribosomal subunit.</text>
</comment>
<sequence length="146" mass="15678">MPFTLSNLKPATGSRTRVRRIGRGPGSGRGKTAGRGTKGQRARSSGRKGLARLGLKRIMQRIPKHRGFTSFHRKPSVVNVGILEQSFATGTKITPQLLETKGIVKNISDGVKILGDGTIAKTFIIKGCEVSKSAKEKIEKVGGKVE</sequence>
<keyword evidence="4" id="KW-0699">rRNA-binding</keyword>
<dbReference type="PROSITE" id="PS00475">
    <property type="entry name" value="RIBOSOMAL_L15"/>
    <property type="match status" value="1"/>
</dbReference>
<proteinExistence type="inferred from homology"/>
<dbReference type="AlphaFoldDB" id="A0A1F7UTN7"/>
<accession>A0A1F7UTN7</accession>
<keyword evidence="2 4" id="KW-0689">Ribosomal protein</keyword>
<feature type="domain" description="Large ribosomal subunit protein uL15/eL18" evidence="7">
    <location>
        <begin position="77"/>
        <end position="146"/>
    </location>
</feature>
<comment type="similarity">
    <text evidence="1 4 5">Belongs to the universal ribosomal protein uL15 family.</text>
</comment>
<evidence type="ECO:0000256" key="1">
    <source>
        <dbReference type="ARBA" id="ARBA00007320"/>
    </source>
</evidence>
<dbReference type="PANTHER" id="PTHR12934:SF11">
    <property type="entry name" value="LARGE RIBOSOMAL SUBUNIT PROTEIN UL15M"/>
    <property type="match status" value="1"/>
</dbReference>
<comment type="function">
    <text evidence="4">Binds to the 23S rRNA.</text>
</comment>
<dbReference type="SUPFAM" id="SSF52080">
    <property type="entry name" value="Ribosomal proteins L15p and L18e"/>
    <property type="match status" value="1"/>
</dbReference>
<evidence type="ECO:0000256" key="4">
    <source>
        <dbReference type="HAMAP-Rule" id="MF_01341"/>
    </source>
</evidence>
<reference evidence="8 9" key="1">
    <citation type="journal article" date="2016" name="Nat. Commun.">
        <title>Thousands of microbial genomes shed light on interconnected biogeochemical processes in an aquifer system.</title>
        <authorList>
            <person name="Anantharaman K."/>
            <person name="Brown C.T."/>
            <person name="Hug L.A."/>
            <person name="Sharon I."/>
            <person name="Castelle C.J."/>
            <person name="Probst A.J."/>
            <person name="Thomas B.C."/>
            <person name="Singh A."/>
            <person name="Wilkins M.J."/>
            <person name="Karaoz U."/>
            <person name="Brodie E.L."/>
            <person name="Williams K.H."/>
            <person name="Hubbard S.S."/>
            <person name="Banfield J.F."/>
        </authorList>
    </citation>
    <scope>NUCLEOTIDE SEQUENCE [LARGE SCALE GENOMIC DNA]</scope>
</reference>
<dbReference type="InterPro" id="IPR005749">
    <property type="entry name" value="Ribosomal_uL15_bac-type"/>
</dbReference>
<dbReference type="Gene3D" id="3.100.10.10">
    <property type="match status" value="1"/>
</dbReference>
<name>A0A1F7UTN7_9BACT</name>
<dbReference type="STRING" id="1802401.A3B21_04385"/>
<evidence type="ECO:0000313" key="9">
    <source>
        <dbReference type="Proteomes" id="UP000176897"/>
    </source>
</evidence>
<feature type="compositionally biased region" description="Gly residues" evidence="6">
    <location>
        <begin position="23"/>
        <end position="37"/>
    </location>
</feature>
<dbReference type="NCBIfam" id="TIGR01071">
    <property type="entry name" value="rplO_bact"/>
    <property type="match status" value="1"/>
</dbReference>
<evidence type="ECO:0000256" key="6">
    <source>
        <dbReference type="SAM" id="MobiDB-lite"/>
    </source>
</evidence>
<dbReference type="InterPro" id="IPR001196">
    <property type="entry name" value="Ribosomal_uL15_CS"/>
</dbReference>
<dbReference type="HAMAP" id="MF_01341">
    <property type="entry name" value="Ribosomal_uL15"/>
    <property type="match status" value="1"/>
</dbReference>
<dbReference type="Proteomes" id="UP000176897">
    <property type="component" value="Unassembled WGS sequence"/>
</dbReference>
<keyword evidence="4" id="KW-0694">RNA-binding</keyword>
<dbReference type="GO" id="GO:0019843">
    <property type="term" value="F:rRNA binding"/>
    <property type="evidence" value="ECO:0007669"/>
    <property type="project" value="UniProtKB-UniRule"/>
</dbReference>